<dbReference type="Proteomes" id="UP000604730">
    <property type="component" value="Unassembled WGS sequence"/>
</dbReference>
<gene>
    <name evidence="2" type="ORF">JJN12_05870</name>
</gene>
<dbReference type="InterPro" id="IPR002509">
    <property type="entry name" value="NODB_dom"/>
</dbReference>
<evidence type="ECO:0000313" key="2">
    <source>
        <dbReference type="EMBL" id="MBK5897317.1"/>
    </source>
</evidence>
<dbReference type="Pfam" id="PF01522">
    <property type="entry name" value="Polysacc_deac_1"/>
    <property type="match status" value="1"/>
</dbReference>
<evidence type="ECO:0000259" key="1">
    <source>
        <dbReference type="PROSITE" id="PS51677"/>
    </source>
</evidence>
<reference evidence="2 3" key="1">
    <citation type="submission" date="2021-01" db="EMBL/GenBank/DDBJ databases">
        <title>Isolation and description of Catonella massiliensis sp. nov., a novel Catonella species, isolated from a stable periodontitis subject.</title>
        <authorList>
            <person name="Antezack A."/>
            <person name="Boxberger M."/>
            <person name="La Scola B."/>
            <person name="Monnet-Corti V."/>
        </authorList>
    </citation>
    <scope>NUCLEOTIDE SEQUENCE [LARGE SCALE GENOMIC DNA]</scope>
    <source>
        <strain evidence="2 3">Marseille-Q4567</strain>
    </source>
</reference>
<dbReference type="InterPro" id="IPR011330">
    <property type="entry name" value="Glyco_hydro/deAcase_b/a-brl"/>
</dbReference>
<dbReference type="PROSITE" id="PS51677">
    <property type="entry name" value="NODB"/>
    <property type="match status" value="1"/>
</dbReference>
<proteinExistence type="predicted"/>
<dbReference type="SUPFAM" id="SSF88713">
    <property type="entry name" value="Glycoside hydrolase/deacetylase"/>
    <property type="match status" value="1"/>
</dbReference>
<dbReference type="EMBL" id="JAEPRJ010000001">
    <property type="protein sequence ID" value="MBK5897317.1"/>
    <property type="molecule type" value="Genomic_DNA"/>
</dbReference>
<feature type="domain" description="NodB homology" evidence="1">
    <location>
        <begin position="73"/>
        <end position="263"/>
    </location>
</feature>
<accession>A0ABS1IZQ3</accession>
<dbReference type="PANTHER" id="PTHR10587:SF125">
    <property type="entry name" value="POLYSACCHARIDE DEACETYLASE YHEN-RELATED"/>
    <property type="match status" value="1"/>
</dbReference>
<comment type="caution">
    <text evidence="2">The sequence shown here is derived from an EMBL/GenBank/DDBJ whole genome shotgun (WGS) entry which is preliminary data.</text>
</comment>
<dbReference type="RefSeq" id="WP_208428810.1">
    <property type="nucleotide sequence ID" value="NZ_JAEPRJ010000001.1"/>
</dbReference>
<dbReference type="InterPro" id="IPR050248">
    <property type="entry name" value="Polysacc_deacetylase_ArnD"/>
</dbReference>
<protein>
    <submittedName>
        <fullName evidence="2">Polysaccharide deacetylase</fullName>
    </submittedName>
</protein>
<organism evidence="2 3">
    <name type="scientific">Catonella massiliensis</name>
    <dbReference type="NCBI Taxonomy" id="2799636"/>
    <lineage>
        <taxon>Bacteria</taxon>
        <taxon>Bacillati</taxon>
        <taxon>Bacillota</taxon>
        <taxon>Clostridia</taxon>
        <taxon>Lachnospirales</taxon>
        <taxon>Lachnospiraceae</taxon>
        <taxon>Catonella</taxon>
    </lineage>
</organism>
<dbReference type="Gene3D" id="3.20.20.370">
    <property type="entry name" value="Glycoside hydrolase/deacetylase"/>
    <property type="match status" value="1"/>
</dbReference>
<dbReference type="PANTHER" id="PTHR10587">
    <property type="entry name" value="GLYCOSYL TRANSFERASE-RELATED"/>
    <property type="match status" value="1"/>
</dbReference>
<evidence type="ECO:0000313" key="3">
    <source>
        <dbReference type="Proteomes" id="UP000604730"/>
    </source>
</evidence>
<dbReference type="CDD" id="cd10944">
    <property type="entry name" value="CE4_SmPgdA_like"/>
    <property type="match status" value="1"/>
</dbReference>
<sequence length="283" mass="31911">MRHNEKAGNIFSCLSALLFVIVSAFVFNVLIADFVSPDTAIAANRNFSAIKTGKATKKSTNKTSKTKKKIHQKTAYLTFDDGPSVNTDKVLDILDRYKIKATFFVVGRTDKASIRRYKEIVKRGHNIGLHSLTHNYKLVYASLDSFKKDVYAIRDIVKKYTGVDSKIYRFPGGSSNGVAKINMHKAIKWIRSAGYQYFDWNLGGTDAAYPPPSANAIYNAIAMYAGSNTDKIVLLHDSKDKVNTLRALPRIIELLKREGYRFAKITKNTKPVHHRVNPKYKIK</sequence>
<keyword evidence="3" id="KW-1185">Reference proteome</keyword>
<name>A0ABS1IZQ3_9FIRM</name>